<dbReference type="PANTHER" id="PTHR21106">
    <property type="entry name" value="NADH DEHYDROGENASE [UBIQUINONE] 1 BETA SUBCOMPLEX SUBUNIT 6"/>
    <property type="match status" value="1"/>
</dbReference>
<reference evidence="2 3" key="1">
    <citation type="journal article" date="2024" name="Insects">
        <title>An Improved Chromosome-Level Genome Assembly of the Firefly Pyrocoelia pectoralis.</title>
        <authorList>
            <person name="Fu X."/>
            <person name="Meyer-Rochow V.B."/>
            <person name="Ballantyne L."/>
            <person name="Zhu X."/>
        </authorList>
    </citation>
    <scope>NUCLEOTIDE SEQUENCE [LARGE SCALE GENOMIC DNA]</scope>
    <source>
        <strain evidence="2">XCY_ONT2</strain>
    </source>
</reference>
<proteinExistence type="predicted"/>
<dbReference type="Proteomes" id="UP001329430">
    <property type="component" value="Chromosome 4"/>
</dbReference>
<dbReference type="EMBL" id="JAVRBK010000004">
    <property type="protein sequence ID" value="KAK5645007.1"/>
    <property type="molecule type" value="Genomic_DNA"/>
</dbReference>
<evidence type="ECO:0008006" key="4">
    <source>
        <dbReference type="Google" id="ProtNLM"/>
    </source>
</evidence>
<evidence type="ECO:0000256" key="1">
    <source>
        <dbReference type="SAM" id="Phobius"/>
    </source>
</evidence>
<keyword evidence="1" id="KW-0812">Transmembrane</keyword>
<dbReference type="Pfam" id="PF09782">
    <property type="entry name" value="NDUF_B6"/>
    <property type="match status" value="1"/>
</dbReference>
<evidence type="ECO:0000313" key="3">
    <source>
        <dbReference type="Proteomes" id="UP001329430"/>
    </source>
</evidence>
<comment type="caution">
    <text evidence="2">The sequence shown here is derived from an EMBL/GenBank/DDBJ whole genome shotgun (WGS) entry which is preliminary data.</text>
</comment>
<gene>
    <name evidence="2" type="ORF">RI129_006307</name>
</gene>
<feature type="transmembrane region" description="Helical" evidence="1">
    <location>
        <begin position="92"/>
        <end position="111"/>
    </location>
</feature>
<dbReference type="InterPro" id="IPR019174">
    <property type="entry name" value="NADH_DH_b-subcmplx_su6"/>
</dbReference>
<organism evidence="2 3">
    <name type="scientific">Pyrocoelia pectoralis</name>
    <dbReference type="NCBI Taxonomy" id="417401"/>
    <lineage>
        <taxon>Eukaryota</taxon>
        <taxon>Metazoa</taxon>
        <taxon>Ecdysozoa</taxon>
        <taxon>Arthropoda</taxon>
        <taxon>Hexapoda</taxon>
        <taxon>Insecta</taxon>
        <taxon>Pterygota</taxon>
        <taxon>Neoptera</taxon>
        <taxon>Endopterygota</taxon>
        <taxon>Coleoptera</taxon>
        <taxon>Polyphaga</taxon>
        <taxon>Elateriformia</taxon>
        <taxon>Elateroidea</taxon>
        <taxon>Lampyridae</taxon>
        <taxon>Lampyrinae</taxon>
        <taxon>Pyrocoelia</taxon>
    </lineage>
</organism>
<sequence length="164" mass="19219">MYKRDTGGARPMAIAGRFIRERERLIGMSDEERAWRKQWLKDQILSPNEPRHVPEMYKFQYNIFRRAYKAPLNILQNMLEPMIGKKAHAIRFMTGKIFLIYLAGIGLFYNLKYNQNDWTRLGGFRILQSRPAVLPGDPAYPQESTRCKPSDYASRGFDKVTLDL</sequence>
<keyword evidence="1" id="KW-1133">Transmembrane helix</keyword>
<dbReference type="PANTHER" id="PTHR21106:SF2">
    <property type="entry name" value="NADH DEHYDROGENASE [UBIQUINONE] 1 BETA SUBCOMPLEX SUBUNIT 6"/>
    <property type="match status" value="1"/>
</dbReference>
<dbReference type="GO" id="GO:0006120">
    <property type="term" value="P:mitochondrial electron transport, NADH to ubiquinone"/>
    <property type="evidence" value="ECO:0007669"/>
    <property type="project" value="InterPro"/>
</dbReference>
<dbReference type="AlphaFoldDB" id="A0AAN7ZJL4"/>
<evidence type="ECO:0000313" key="2">
    <source>
        <dbReference type="EMBL" id="KAK5645007.1"/>
    </source>
</evidence>
<protein>
    <recommendedName>
        <fullName evidence="4">NADH dehydrogenase [ubiquinone] 1 beta subcomplex subunit 6</fullName>
    </recommendedName>
</protein>
<keyword evidence="3" id="KW-1185">Reference proteome</keyword>
<accession>A0AAN7ZJL4</accession>
<dbReference type="GO" id="GO:0005739">
    <property type="term" value="C:mitochondrion"/>
    <property type="evidence" value="ECO:0007669"/>
    <property type="project" value="GOC"/>
</dbReference>
<keyword evidence="1" id="KW-0472">Membrane</keyword>
<name>A0AAN7ZJL4_9COLE</name>